<dbReference type="AlphaFoldDB" id="A0A833EA64"/>
<dbReference type="Gene3D" id="3.30.1490.20">
    <property type="entry name" value="ATP-grasp fold, A domain"/>
    <property type="match status" value="1"/>
</dbReference>
<keyword evidence="8" id="KW-0547">Nucleotide-binding</keyword>
<evidence type="ECO:0000256" key="4">
    <source>
        <dbReference type="ARBA" id="ARBA00007837"/>
    </source>
</evidence>
<evidence type="ECO:0000256" key="7">
    <source>
        <dbReference type="ARBA" id="ARBA00022723"/>
    </source>
</evidence>
<comment type="function">
    <text evidence="2">Catalyzes the phosphorylation of pyruvate to phosphoenolpyruvate.</text>
</comment>
<evidence type="ECO:0000256" key="11">
    <source>
        <dbReference type="ARBA" id="ARBA00022842"/>
    </source>
</evidence>
<evidence type="ECO:0000256" key="12">
    <source>
        <dbReference type="ARBA" id="ARBA00033470"/>
    </source>
</evidence>
<keyword evidence="7" id="KW-0479">Metal-binding</keyword>
<dbReference type="GO" id="GO:0008986">
    <property type="term" value="F:pyruvate, water dikinase activity"/>
    <property type="evidence" value="ECO:0007669"/>
    <property type="project" value="UniProtKB-EC"/>
</dbReference>
<evidence type="ECO:0000313" key="15">
    <source>
        <dbReference type="EMBL" id="HIQ29415.1"/>
    </source>
</evidence>
<comment type="caution">
    <text evidence="15">The sequence shown here is derived from an EMBL/GenBank/DDBJ whole genome shotgun (WGS) entry which is preliminary data.</text>
</comment>
<gene>
    <name evidence="15" type="ORF">EYH45_02495</name>
</gene>
<dbReference type="PANTHER" id="PTHR43030:SF1">
    <property type="entry name" value="PHOSPHOENOLPYRUVATE SYNTHASE"/>
    <property type="match status" value="1"/>
</dbReference>
<protein>
    <recommendedName>
        <fullName evidence="5">pyruvate, water dikinase</fullName>
        <ecNumber evidence="5">2.7.9.2</ecNumber>
    </recommendedName>
    <alternativeName>
        <fullName evidence="12">Pyruvate, water dikinase</fullName>
    </alternativeName>
</protein>
<dbReference type="EC" id="2.7.9.2" evidence="5"/>
<evidence type="ECO:0000256" key="5">
    <source>
        <dbReference type="ARBA" id="ARBA00011996"/>
    </source>
</evidence>
<evidence type="ECO:0000256" key="6">
    <source>
        <dbReference type="ARBA" id="ARBA00022679"/>
    </source>
</evidence>
<comment type="similarity">
    <text evidence="4">Belongs to the PEP-utilizing enzyme family.</text>
</comment>
<keyword evidence="15" id="KW-0670">Pyruvate</keyword>
<sequence length="359" mass="39833">MGQRELWRSLTSFNTSFIATPQECDKNSIPQVGGKAASLGELWKAEAPIPPFFTITSTAYQEFIKHNNLTPLITKLNNISSDNLLKTATELRNAILGGAFPQKLEEELKKAYKELASKWNSLAVRSSATMEDAPKASFAGQYESYLGIRGEREFLEAIKKCYASLYTDRAVTYRQKIDISHDGIYMAVITQSLVNAKSAGVMFTINPLNGDPSSIVIESSWGLGEAVVKGEVIPDKYTINKVTKEVLELRRSRNKSIKYVMLDDGSVVKKDCTDEAAELSLSQEEAVKLAEIGVKLEKYFGTPQDIEWVADNRLKTPNNIFIVQSRPVTTVTTVDKPSKQTSLNTMDRIINTLLTGSKT</sequence>
<dbReference type="GO" id="GO:0006094">
    <property type="term" value="P:gluconeogenesis"/>
    <property type="evidence" value="ECO:0007669"/>
    <property type="project" value="UniProtKB-UniPathway"/>
</dbReference>
<dbReference type="Proteomes" id="UP000608579">
    <property type="component" value="Unassembled WGS sequence"/>
</dbReference>
<comment type="catalytic activity">
    <reaction evidence="13">
        <text>pyruvate + ATP + H2O = phosphoenolpyruvate + AMP + phosphate + 2 H(+)</text>
        <dbReference type="Rhea" id="RHEA:11364"/>
        <dbReference type="ChEBI" id="CHEBI:15361"/>
        <dbReference type="ChEBI" id="CHEBI:15377"/>
        <dbReference type="ChEBI" id="CHEBI:15378"/>
        <dbReference type="ChEBI" id="CHEBI:30616"/>
        <dbReference type="ChEBI" id="CHEBI:43474"/>
        <dbReference type="ChEBI" id="CHEBI:58702"/>
        <dbReference type="ChEBI" id="CHEBI:456215"/>
        <dbReference type="EC" id="2.7.9.2"/>
    </reaction>
</comment>
<evidence type="ECO:0000256" key="2">
    <source>
        <dbReference type="ARBA" id="ARBA00002988"/>
    </source>
</evidence>
<evidence type="ECO:0000256" key="10">
    <source>
        <dbReference type="ARBA" id="ARBA00022840"/>
    </source>
</evidence>
<evidence type="ECO:0000256" key="3">
    <source>
        <dbReference type="ARBA" id="ARBA00004742"/>
    </source>
</evidence>
<accession>A0A833EA64</accession>
<dbReference type="InterPro" id="IPR002192">
    <property type="entry name" value="PPDK_AMP/ATP-bd"/>
</dbReference>
<evidence type="ECO:0000313" key="16">
    <source>
        <dbReference type="Proteomes" id="UP000608579"/>
    </source>
</evidence>
<evidence type="ECO:0000259" key="14">
    <source>
        <dbReference type="Pfam" id="PF01326"/>
    </source>
</evidence>
<feature type="domain" description="Pyruvate phosphate dikinase AMP/ATP-binding" evidence="14">
    <location>
        <begin position="30"/>
        <end position="337"/>
    </location>
</feature>
<reference evidence="15" key="1">
    <citation type="journal article" date="2020" name="ISME J.">
        <title>Gammaproteobacteria mediating utilization of methyl-, sulfur- and petroleum organic compounds in deep ocean hydrothermal plumes.</title>
        <authorList>
            <person name="Zhou Z."/>
            <person name="Liu Y."/>
            <person name="Pan J."/>
            <person name="Cron B.R."/>
            <person name="Toner B.M."/>
            <person name="Anantharaman K."/>
            <person name="Breier J.A."/>
            <person name="Dick G.J."/>
            <person name="Li M."/>
        </authorList>
    </citation>
    <scope>NUCLEOTIDE SEQUENCE</scope>
    <source>
        <strain evidence="15">SZUA-1515</strain>
    </source>
</reference>
<comment type="pathway">
    <text evidence="3">Carbohydrate biosynthesis; gluconeogenesis.</text>
</comment>
<dbReference type="GO" id="GO:0005524">
    <property type="term" value="F:ATP binding"/>
    <property type="evidence" value="ECO:0007669"/>
    <property type="project" value="UniProtKB-KW"/>
</dbReference>
<dbReference type="EMBL" id="DQVM01000045">
    <property type="protein sequence ID" value="HIQ29415.1"/>
    <property type="molecule type" value="Genomic_DNA"/>
</dbReference>
<evidence type="ECO:0000256" key="13">
    <source>
        <dbReference type="ARBA" id="ARBA00047700"/>
    </source>
</evidence>
<evidence type="ECO:0000256" key="8">
    <source>
        <dbReference type="ARBA" id="ARBA00022741"/>
    </source>
</evidence>
<dbReference type="InterPro" id="IPR006319">
    <property type="entry name" value="PEP_synth"/>
</dbReference>
<keyword evidence="6" id="KW-0808">Transferase</keyword>
<keyword evidence="9 15" id="KW-0418">Kinase</keyword>
<keyword evidence="11" id="KW-0460">Magnesium</keyword>
<dbReference type="PANTHER" id="PTHR43030">
    <property type="entry name" value="PHOSPHOENOLPYRUVATE SYNTHASE"/>
    <property type="match status" value="1"/>
</dbReference>
<comment type="cofactor">
    <cofactor evidence="1">
        <name>Mg(2+)</name>
        <dbReference type="ChEBI" id="CHEBI:18420"/>
    </cofactor>
</comment>
<proteinExistence type="inferred from homology"/>
<dbReference type="Pfam" id="PF01326">
    <property type="entry name" value="PPDK_N"/>
    <property type="match status" value="1"/>
</dbReference>
<organism evidence="15 16">
    <name type="scientific">Caldiarchaeum subterraneum</name>
    <dbReference type="NCBI Taxonomy" id="311458"/>
    <lineage>
        <taxon>Archaea</taxon>
        <taxon>Nitrososphaerota</taxon>
        <taxon>Candidatus Caldarchaeales</taxon>
        <taxon>Candidatus Caldarchaeaceae</taxon>
        <taxon>Candidatus Caldarchaeum</taxon>
    </lineage>
</organism>
<keyword evidence="10" id="KW-0067">ATP-binding</keyword>
<name>A0A833EA64_CALS0</name>
<dbReference type="InterPro" id="IPR013815">
    <property type="entry name" value="ATP_grasp_subdomain_1"/>
</dbReference>
<evidence type="ECO:0000256" key="9">
    <source>
        <dbReference type="ARBA" id="ARBA00022777"/>
    </source>
</evidence>
<dbReference type="GO" id="GO:0046872">
    <property type="term" value="F:metal ion binding"/>
    <property type="evidence" value="ECO:0007669"/>
    <property type="project" value="UniProtKB-KW"/>
</dbReference>
<dbReference type="Gene3D" id="3.30.470.20">
    <property type="entry name" value="ATP-grasp fold, B domain"/>
    <property type="match status" value="1"/>
</dbReference>
<dbReference type="SUPFAM" id="SSF56059">
    <property type="entry name" value="Glutathione synthetase ATP-binding domain-like"/>
    <property type="match status" value="1"/>
</dbReference>
<evidence type="ECO:0000256" key="1">
    <source>
        <dbReference type="ARBA" id="ARBA00001946"/>
    </source>
</evidence>
<dbReference type="UniPathway" id="UPA00138"/>